<dbReference type="PRINTS" id="PR00109">
    <property type="entry name" value="TYRKINASE"/>
</dbReference>
<dbReference type="InterPro" id="IPR036691">
    <property type="entry name" value="Endo/exonu/phosph_ase_sf"/>
</dbReference>
<dbReference type="SUPFAM" id="SSF57903">
    <property type="entry name" value="FYVE/PHD zinc finger"/>
    <property type="match status" value="1"/>
</dbReference>
<dbReference type="InterPro" id="IPR011009">
    <property type="entry name" value="Kinase-like_dom_sf"/>
</dbReference>
<dbReference type="GO" id="GO:0007169">
    <property type="term" value="P:cell surface receptor protein tyrosine kinase signaling pathway"/>
    <property type="evidence" value="ECO:0007669"/>
    <property type="project" value="TreeGrafter"/>
</dbReference>
<evidence type="ECO:0000313" key="10">
    <source>
        <dbReference type="Proteomes" id="UP000225706"/>
    </source>
</evidence>
<keyword evidence="6" id="KW-0472">Membrane</keyword>
<keyword evidence="9" id="KW-0808">Transferase</keyword>
<dbReference type="InterPro" id="IPR017441">
    <property type="entry name" value="Protein_kinase_ATP_BS"/>
</dbReference>
<comment type="caution">
    <text evidence="9">The sequence shown here is derived from an EMBL/GenBank/DDBJ whole genome shotgun (WGS) entry which is preliminary data.</text>
</comment>
<dbReference type="EMBL" id="LSMT01000802">
    <property type="protein sequence ID" value="PFX14301.1"/>
    <property type="molecule type" value="Genomic_DNA"/>
</dbReference>
<dbReference type="SUPFAM" id="SSF56112">
    <property type="entry name" value="Protein kinase-like (PK-like)"/>
    <property type="match status" value="2"/>
</dbReference>
<dbReference type="PANTHER" id="PTHR24416:SF621">
    <property type="entry name" value="TYROSINE KINASE RECEPTOR CAD96CA"/>
    <property type="match status" value="1"/>
</dbReference>
<dbReference type="InterPro" id="IPR001190">
    <property type="entry name" value="SRCR"/>
</dbReference>
<keyword evidence="6" id="KW-1133">Transmembrane helix</keyword>
<dbReference type="Pfam" id="PF07714">
    <property type="entry name" value="PK_Tyr_Ser-Thr"/>
    <property type="match status" value="2"/>
</dbReference>
<keyword evidence="9" id="KW-0418">Kinase</keyword>
<dbReference type="PROSITE" id="PS00109">
    <property type="entry name" value="PROTEIN_KINASE_TYR"/>
    <property type="match status" value="1"/>
</dbReference>
<evidence type="ECO:0000256" key="2">
    <source>
        <dbReference type="ARBA" id="ARBA00023157"/>
    </source>
</evidence>
<reference evidence="10" key="1">
    <citation type="journal article" date="2017" name="bioRxiv">
        <title>Comparative analysis of the genomes of Stylophora pistillata and Acropora digitifera provides evidence for extensive differences between species of corals.</title>
        <authorList>
            <person name="Voolstra C.R."/>
            <person name="Li Y."/>
            <person name="Liew Y.J."/>
            <person name="Baumgarten S."/>
            <person name="Zoccola D."/>
            <person name="Flot J.-F."/>
            <person name="Tambutte S."/>
            <person name="Allemand D."/>
            <person name="Aranda M."/>
        </authorList>
    </citation>
    <scope>NUCLEOTIDE SEQUENCE [LARGE SCALE GENOMIC DNA]</scope>
</reference>
<proteinExistence type="predicted"/>
<feature type="domain" description="Protein kinase" evidence="7">
    <location>
        <begin position="948"/>
        <end position="1164"/>
    </location>
</feature>
<evidence type="ECO:0000256" key="4">
    <source>
        <dbReference type="PROSITE-ProRule" id="PRU00196"/>
    </source>
</evidence>
<dbReference type="CDD" id="cd00192">
    <property type="entry name" value="PTKc"/>
    <property type="match status" value="1"/>
</dbReference>
<sequence>MRISFVHQPKPCNYSSILAKIMAKPCLIVTALSLKKPINLGPEQEKSSSNGVMLTTFNGVLGFLILLLIIYIVWLHRKGALMKQSSCEDERNAFDNLVALQDIEQSLPHSSALTQPPEEYIALRDVSKDNRRTKSTSPGADYAPVHPLRRSWEVPRHHVTIEKVIGKGAFGQVAKGTAVRLRGRPDTTTVAIKMLKSNAAESQKRALVKELETMKNLQPHPHVIKLLGCVTESDELLVLIEYVPFGDLLGYLRKSRGLNDTYYKDPDIEPQTNLTSQQLMKFSWQIADGMSYLSSKSIIHRDLAARNVLVGLNETCKVTDFGMAKDVQQENIYERKTKGRLPVKWTAYEALLYGTYTTKSDVWSYGVVLYEIFTIETDRHENVRQADVCERRGFVHLVRAVSCDSCNGWTHIKCGNIKPNQYKAMQLMDNFEWSCQPCLDARLSNNVPENTGDCVRHEDDYLERDPNNMPTLGKTKKLIETIEDFNMKNIISQPTRITSSTESLIDLIVTTKANMVRQCGVLPLGISDHSLVYAALKLKSKRPPSKIVRSRNFKRCNIQDFKKDIERIPFHVQDMFEDKDDVLWGWNLLFNDVCDVHAPCKDVKVRSVCSPWINSEIRFKMNKRFKLFKVATHTKDPSKWKEYKRLRNEITTDVRRAKTKHFKSQLLEIKTSGEYWNILRNATAPKLRKAIGTLKREDGFWQSIKKLEIDFGIKGNLAAWLHSYLKGRRQFTVIDGAASDFARVNTGVPQGSVLGPTLLRALYTNDLPDNITNATVFMYADDTTLFCIGDTVDIVIAELNAALKELELWCLRNQLLPHPKKCEAPGDAAFGYGTGQIWLDDVNCIGNENSLVQCSHGGLGVHNCGHDKDVDLFINELEGYIDLTEYGGRTRSRAKSAHSSTLTQPPAEYMDLKEVSNYNRQQQNTSPGADYAPLHALTRSWEVPRHHVTIEKVIGKGAFGQVAKGTAVVLRGKPDTTIVAIKMLKSNAAESDKRDLMKELETMKNLKPHPHVIKLLGCVTEPEELLVLIEYVPFEDLLDYLRKCRELNDTYYKDPDIKPETDLKSQQLMKFAWQIADGMSYLSSKSVSDHDEQNDPDERPTFTELKTQLKDMETLQKLRYHLVFLSPRTHLTPCTRVLTKQSSLSRDNNGVILVSCRAHDKAPP</sequence>
<dbReference type="InterPro" id="IPR020635">
    <property type="entry name" value="Tyr_kinase_cat_dom"/>
</dbReference>
<dbReference type="SMART" id="SM00219">
    <property type="entry name" value="TyrKc"/>
    <property type="match status" value="2"/>
</dbReference>
<dbReference type="GO" id="GO:0043235">
    <property type="term" value="C:receptor complex"/>
    <property type="evidence" value="ECO:0007669"/>
    <property type="project" value="TreeGrafter"/>
</dbReference>
<comment type="caution">
    <text evidence="4">Lacks conserved residue(s) required for the propagation of feature annotation.</text>
</comment>
<dbReference type="Gene3D" id="1.10.510.10">
    <property type="entry name" value="Transferase(Phosphotransferase) domain 1"/>
    <property type="match status" value="1"/>
</dbReference>
<dbReference type="GO" id="GO:0005524">
    <property type="term" value="F:ATP binding"/>
    <property type="evidence" value="ECO:0007669"/>
    <property type="project" value="UniProtKB-UniRule"/>
</dbReference>
<evidence type="ECO:0000256" key="6">
    <source>
        <dbReference type="SAM" id="Phobius"/>
    </source>
</evidence>
<dbReference type="SUPFAM" id="SSF56487">
    <property type="entry name" value="SRCR-like"/>
    <property type="match status" value="1"/>
</dbReference>
<dbReference type="Gene3D" id="3.10.250.10">
    <property type="entry name" value="SRCR-like domain"/>
    <property type="match status" value="1"/>
</dbReference>
<dbReference type="Gene3D" id="3.30.200.20">
    <property type="entry name" value="Phosphorylase Kinase, domain 1"/>
    <property type="match status" value="2"/>
</dbReference>
<comment type="catalytic activity">
    <reaction evidence="3">
        <text>L-tyrosyl-[protein] + ATP = O-phospho-L-tyrosyl-[protein] + ADP + H(+)</text>
        <dbReference type="Rhea" id="RHEA:10596"/>
        <dbReference type="Rhea" id="RHEA-COMP:10136"/>
        <dbReference type="Rhea" id="RHEA-COMP:20101"/>
        <dbReference type="ChEBI" id="CHEBI:15378"/>
        <dbReference type="ChEBI" id="CHEBI:30616"/>
        <dbReference type="ChEBI" id="CHEBI:46858"/>
        <dbReference type="ChEBI" id="CHEBI:61978"/>
        <dbReference type="ChEBI" id="CHEBI:456216"/>
        <dbReference type="EC" id="2.7.10.1"/>
    </reaction>
</comment>
<organism evidence="9 10">
    <name type="scientific">Stylophora pistillata</name>
    <name type="common">Smooth cauliflower coral</name>
    <dbReference type="NCBI Taxonomy" id="50429"/>
    <lineage>
        <taxon>Eukaryota</taxon>
        <taxon>Metazoa</taxon>
        <taxon>Cnidaria</taxon>
        <taxon>Anthozoa</taxon>
        <taxon>Hexacorallia</taxon>
        <taxon>Scleractinia</taxon>
        <taxon>Astrocoeniina</taxon>
        <taxon>Pocilloporidae</taxon>
        <taxon>Stylophora</taxon>
    </lineage>
</organism>
<evidence type="ECO:0000313" key="9">
    <source>
        <dbReference type="EMBL" id="PFX14301.1"/>
    </source>
</evidence>
<dbReference type="InterPro" id="IPR011011">
    <property type="entry name" value="Znf_FYVE_PHD"/>
</dbReference>
<keyword evidence="5" id="KW-0547">Nucleotide-binding</keyword>
<dbReference type="InterPro" id="IPR000719">
    <property type="entry name" value="Prot_kinase_dom"/>
</dbReference>
<keyword evidence="9" id="KW-0675">Receptor</keyword>
<evidence type="ECO:0000256" key="5">
    <source>
        <dbReference type="PROSITE-ProRule" id="PRU10141"/>
    </source>
</evidence>
<dbReference type="Proteomes" id="UP000225706">
    <property type="component" value="Unassembled WGS sequence"/>
</dbReference>
<dbReference type="AlphaFoldDB" id="A0A2B4R9I3"/>
<keyword evidence="6" id="KW-0812">Transmembrane</keyword>
<accession>A0A2B4R9I3</accession>
<feature type="domain" description="Protein kinase" evidence="7">
    <location>
        <begin position="159"/>
        <end position="482"/>
    </location>
</feature>
<evidence type="ECO:0000256" key="1">
    <source>
        <dbReference type="ARBA" id="ARBA00004167"/>
    </source>
</evidence>
<dbReference type="InterPro" id="IPR036772">
    <property type="entry name" value="SRCR-like_dom_sf"/>
</dbReference>
<keyword evidence="10" id="KW-1185">Reference proteome</keyword>
<dbReference type="GO" id="GO:0005886">
    <property type="term" value="C:plasma membrane"/>
    <property type="evidence" value="ECO:0007669"/>
    <property type="project" value="TreeGrafter"/>
</dbReference>
<dbReference type="InterPro" id="IPR001245">
    <property type="entry name" value="Ser-Thr/Tyr_kinase_cat_dom"/>
</dbReference>
<feature type="transmembrane region" description="Helical" evidence="6">
    <location>
        <begin position="52"/>
        <end position="74"/>
    </location>
</feature>
<dbReference type="Pfam" id="PF00078">
    <property type="entry name" value="RVT_1"/>
    <property type="match status" value="1"/>
</dbReference>
<gene>
    <name evidence="9" type="primary">Cad96Ca</name>
    <name evidence="9" type="ORF">AWC38_SpisGene21550</name>
</gene>
<dbReference type="PROSITE" id="PS50287">
    <property type="entry name" value="SRCR_2"/>
    <property type="match status" value="1"/>
</dbReference>
<feature type="domain" description="SRCR" evidence="8">
    <location>
        <begin position="823"/>
        <end position="875"/>
    </location>
</feature>
<dbReference type="InterPro" id="IPR008266">
    <property type="entry name" value="Tyr_kinase_AS"/>
</dbReference>
<feature type="binding site" evidence="5">
    <location>
        <position position="193"/>
    </location>
    <ligand>
        <name>ATP</name>
        <dbReference type="ChEBI" id="CHEBI:30616"/>
    </ligand>
</feature>
<dbReference type="PROSITE" id="PS00107">
    <property type="entry name" value="PROTEIN_KINASE_ATP"/>
    <property type="match status" value="2"/>
</dbReference>
<evidence type="ECO:0000259" key="7">
    <source>
        <dbReference type="PROSITE" id="PS50011"/>
    </source>
</evidence>
<feature type="binding site" evidence="5">
    <location>
        <position position="982"/>
    </location>
    <ligand>
        <name>ATP</name>
        <dbReference type="ChEBI" id="CHEBI:30616"/>
    </ligand>
</feature>
<evidence type="ECO:0000256" key="3">
    <source>
        <dbReference type="ARBA" id="ARBA00051243"/>
    </source>
</evidence>
<name>A0A2B4R9I3_STYPI</name>
<protein>
    <submittedName>
        <fullName evidence="9">Tyrosine kinase receptor Cad96Ca</fullName>
    </submittedName>
</protein>
<dbReference type="InterPro" id="IPR050122">
    <property type="entry name" value="RTK"/>
</dbReference>
<evidence type="ECO:0000259" key="8">
    <source>
        <dbReference type="PROSITE" id="PS50287"/>
    </source>
</evidence>
<dbReference type="GO" id="GO:0004714">
    <property type="term" value="F:transmembrane receptor protein tyrosine kinase activity"/>
    <property type="evidence" value="ECO:0007669"/>
    <property type="project" value="UniProtKB-EC"/>
</dbReference>
<dbReference type="Gene3D" id="3.60.10.10">
    <property type="entry name" value="Endonuclease/exonuclease/phosphatase"/>
    <property type="match status" value="1"/>
</dbReference>
<dbReference type="InterPro" id="IPR000477">
    <property type="entry name" value="RT_dom"/>
</dbReference>
<dbReference type="PROSITE" id="PS50011">
    <property type="entry name" value="PROTEIN_KINASE_DOM"/>
    <property type="match status" value="2"/>
</dbReference>
<dbReference type="PANTHER" id="PTHR24416">
    <property type="entry name" value="TYROSINE-PROTEIN KINASE RECEPTOR"/>
    <property type="match status" value="1"/>
</dbReference>
<dbReference type="OrthoDB" id="4062651at2759"/>
<keyword evidence="2 4" id="KW-1015">Disulfide bond</keyword>
<keyword evidence="5" id="KW-0067">ATP-binding</keyword>
<comment type="subcellular location">
    <subcellularLocation>
        <location evidence="1">Membrane</location>
        <topology evidence="1">Single-pass membrane protein</topology>
    </subcellularLocation>
</comment>
<feature type="disulfide bond" evidence="4">
    <location>
        <begin position="844"/>
        <end position="854"/>
    </location>
</feature>